<accession>A0A1S2V429</accession>
<evidence type="ECO:0000313" key="4">
    <source>
        <dbReference type="Proteomes" id="UP000181661"/>
    </source>
</evidence>
<proteinExistence type="predicted"/>
<comment type="caution">
    <text evidence="2">The sequence shown here is derived from an EMBL/GenBank/DDBJ whole genome shotgun (WGS) entry which is preliminary data.</text>
</comment>
<evidence type="ECO:0000313" key="5">
    <source>
        <dbReference type="Proteomes" id="UP000182179"/>
    </source>
</evidence>
<gene>
    <name evidence="2" type="ORF">BFL40_12505</name>
    <name evidence="3" type="ORF">SAMN04515675_0540</name>
</gene>
<name>A0A1S2V429_9PSED</name>
<organism evidence="2 4">
    <name type="scientific">Pseudomonas costantinii</name>
    <dbReference type="NCBI Taxonomy" id="168469"/>
    <lineage>
        <taxon>Bacteria</taxon>
        <taxon>Pseudomonadati</taxon>
        <taxon>Pseudomonadota</taxon>
        <taxon>Gammaproteobacteria</taxon>
        <taxon>Pseudomonadales</taxon>
        <taxon>Pseudomonadaceae</taxon>
        <taxon>Pseudomonas</taxon>
    </lineage>
</organism>
<dbReference type="Proteomes" id="UP000181661">
    <property type="component" value="Unassembled WGS sequence"/>
</dbReference>
<dbReference type="EMBL" id="MDDR01000024">
    <property type="protein sequence ID" value="OIN52916.1"/>
    <property type="molecule type" value="Genomic_DNA"/>
</dbReference>
<evidence type="ECO:0000256" key="1">
    <source>
        <dbReference type="SAM" id="Phobius"/>
    </source>
</evidence>
<dbReference type="RefSeq" id="WP_071484285.1">
    <property type="nucleotide sequence ID" value="NZ_FNTS01000002.1"/>
</dbReference>
<keyword evidence="5" id="KW-1185">Reference proteome</keyword>
<protein>
    <submittedName>
        <fullName evidence="2">Uncharacterized protein</fullName>
    </submittedName>
</protein>
<sequence>MKPFIRPLFLLGAALYLGVTDYWFGRAVPALLATGSGAEQIGAFLGTVAWLLLTIAIAIFAVIQFVKPSRPTSTK</sequence>
<keyword evidence="1" id="KW-1133">Transmembrane helix</keyword>
<dbReference type="AlphaFoldDB" id="A0A1S2V429"/>
<dbReference type="Proteomes" id="UP000182179">
    <property type="component" value="Unassembled WGS sequence"/>
</dbReference>
<dbReference type="EMBL" id="FNTS01000002">
    <property type="protein sequence ID" value="SED27910.1"/>
    <property type="molecule type" value="Genomic_DNA"/>
</dbReference>
<keyword evidence="1" id="KW-0812">Transmembrane</keyword>
<reference evidence="3 5" key="2">
    <citation type="submission" date="2016-10" db="EMBL/GenBank/DDBJ databases">
        <authorList>
            <person name="Varghese N."/>
            <person name="Submissions S."/>
        </authorList>
    </citation>
    <scope>NUCLEOTIDE SEQUENCE [LARGE SCALE GENOMIC DNA]</scope>
    <source>
        <strain evidence="3 5">BS2773</strain>
    </source>
</reference>
<feature type="transmembrane region" description="Helical" evidence="1">
    <location>
        <begin position="47"/>
        <end position="66"/>
    </location>
</feature>
<reference evidence="2 4" key="1">
    <citation type="submission" date="2016-08" db="EMBL/GenBank/DDBJ databases">
        <title>Draft genome sequence of Pseudomonas costantinii LMG 22119, type strain isolated from cultivated mushroom (Agaricus bisporus) sporophores.</title>
        <authorList>
            <person name="Tambong J.T."/>
        </authorList>
    </citation>
    <scope>NUCLEOTIDE SEQUENCE [LARGE SCALE GENOMIC DNA]</scope>
    <source>
        <strain evidence="2 4">LMG 22119</strain>
    </source>
</reference>
<keyword evidence="1" id="KW-0472">Membrane</keyword>
<evidence type="ECO:0000313" key="2">
    <source>
        <dbReference type="EMBL" id="OIN52916.1"/>
    </source>
</evidence>
<evidence type="ECO:0000313" key="3">
    <source>
        <dbReference type="EMBL" id="SED27910.1"/>
    </source>
</evidence>